<dbReference type="InterPro" id="IPR027417">
    <property type="entry name" value="P-loop_NTPase"/>
</dbReference>
<name>M5RC51_9BACT</name>
<reference evidence="1 2" key="1">
    <citation type="journal article" date="2013" name="Mar. Genomics">
        <title>Expression of sulfatases in Rhodopirellula baltica and the diversity of sulfatases in the genus Rhodopirellula.</title>
        <authorList>
            <person name="Wegner C.E."/>
            <person name="Richter-Heitmann T."/>
            <person name="Klindworth A."/>
            <person name="Klockow C."/>
            <person name="Richter M."/>
            <person name="Achstetter T."/>
            <person name="Glockner F.O."/>
            <person name="Harder J."/>
        </authorList>
    </citation>
    <scope>NUCLEOTIDE SEQUENCE [LARGE SCALE GENOMIC DNA]</scope>
    <source>
        <strain evidence="1 2">SM1</strain>
    </source>
</reference>
<dbReference type="InterPro" id="IPR039421">
    <property type="entry name" value="Type_1_exporter"/>
</dbReference>
<dbReference type="Gene3D" id="3.40.50.300">
    <property type="entry name" value="P-loop containing nucleotide triphosphate hydrolases"/>
    <property type="match status" value="1"/>
</dbReference>
<dbReference type="PANTHER" id="PTHR43394">
    <property type="entry name" value="ATP-DEPENDENT PERMEASE MDL1, MITOCHONDRIAL"/>
    <property type="match status" value="1"/>
</dbReference>
<gene>
    <name evidence="1" type="ORF">RMSM_06414</name>
</gene>
<dbReference type="SUPFAM" id="SSF52540">
    <property type="entry name" value="P-loop containing nucleoside triphosphate hydrolases"/>
    <property type="match status" value="1"/>
</dbReference>
<comment type="caution">
    <text evidence="1">The sequence shown here is derived from an EMBL/GenBank/DDBJ whole genome shotgun (WGS) entry which is preliminary data.</text>
</comment>
<dbReference type="PATRIC" id="fig|1265738.3.peg.6394"/>
<dbReference type="Proteomes" id="UP000011991">
    <property type="component" value="Unassembled WGS sequence"/>
</dbReference>
<proteinExistence type="predicted"/>
<sequence>MQRIALARAFLRNPDILILDEATSQIDLESEQLIHQALAKFLVDRTGVMITHRHTSLSMADRIVVIEAGQISDSGRHEELITRNRFYQSLCGSEQRKAA</sequence>
<dbReference type="PANTHER" id="PTHR43394:SF1">
    <property type="entry name" value="ATP-BINDING CASSETTE SUB-FAMILY B MEMBER 10, MITOCHONDRIAL"/>
    <property type="match status" value="1"/>
</dbReference>
<dbReference type="GO" id="GO:0015421">
    <property type="term" value="F:ABC-type oligopeptide transporter activity"/>
    <property type="evidence" value="ECO:0007669"/>
    <property type="project" value="TreeGrafter"/>
</dbReference>
<evidence type="ECO:0000313" key="2">
    <source>
        <dbReference type="Proteomes" id="UP000011991"/>
    </source>
</evidence>
<keyword evidence="2" id="KW-1185">Reference proteome</keyword>
<dbReference type="EMBL" id="ANOG01000928">
    <property type="protein sequence ID" value="EMI16646.1"/>
    <property type="molecule type" value="Genomic_DNA"/>
</dbReference>
<evidence type="ECO:0000313" key="1">
    <source>
        <dbReference type="EMBL" id="EMI16646.1"/>
    </source>
</evidence>
<accession>M5RC51</accession>
<protein>
    <submittedName>
        <fullName evidence="1">ABC transporter-like domain protein</fullName>
    </submittedName>
</protein>
<dbReference type="AlphaFoldDB" id="M5RC51"/>
<organism evidence="1 2">
    <name type="scientific">Rhodopirellula maiorica SM1</name>
    <dbReference type="NCBI Taxonomy" id="1265738"/>
    <lineage>
        <taxon>Bacteria</taxon>
        <taxon>Pseudomonadati</taxon>
        <taxon>Planctomycetota</taxon>
        <taxon>Planctomycetia</taxon>
        <taxon>Pirellulales</taxon>
        <taxon>Pirellulaceae</taxon>
        <taxon>Novipirellula</taxon>
    </lineage>
</organism>